<keyword evidence="13" id="KW-1185">Reference proteome</keyword>
<dbReference type="Pfam" id="PF00069">
    <property type="entry name" value="Pkinase"/>
    <property type="match status" value="2"/>
</dbReference>
<dbReference type="AlphaFoldDB" id="A0AAD1X3H7"/>
<keyword evidence="10" id="KW-0460">Magnesium</keyword>
<comment type="similarity">
    <text evidence="10">Belongs to the protein kinase superfamily. Ser/Thr protein kinase family. MAP kinase subfamily.</text>
</comment>
<dbReference type="EMBL" id="CAMPGE010002893">
    <property type="protein sequence ID" value="CAI2361708.1"/>
    <property type="molecule type" value="Genomic_DNA"/>
</dbReference>
<sequence length="493" mass="56902">MDGKKHKKSYDCQAPRQAKPRAAKKIIDATVDDSNFSTIEEEVGHKYQIVSQIGAGSYGNVYQAIDRETDQKVAIKNVHSIFDDLVDCKRIMREIKILRKIKSPYIVSLHDIIPPKNRKTFNSINIVLEFADSDLKKLCKSNLKLEEIHIKTLMYNIMCSLKYLHSASILHRDIKPGNILVNEDCSIRLCDFGLARSVSGVPTEINLVNQMCKDIDKGKDPCKTDELEEYKDYRASRKATMDDDYIELDIKEKTYDEKREIHFKLKKTKAARRKMKRSLTGHVVTRWYRAPELILLEKSYGSPVDIWSIGCIFGELLSIDSSEGGPSCTQRRPLFQGNSCFPLSPAKRPMIEKDDPMIQDHHSDFPIDRKDQLKMIFSMIGTPQDEMDVSFISDKQAEDYIKIFANKPGVDFEEKYPNASKEAIDLLTKMLTFNPYYRITLNEILNHDFFASVRDLEKEITSPKEIAFDFEMEGDLSEKRLRELILEEVDHFN</sequence>
<comment type="catalytic activity">
    <reaction evidence="6">
        <text>L-threonyl-[protein] + ATP = O-phospho-L-threonyl-[protein] + ADP + H(+)</text>
        <dbReference type="Rhea" id="RHEA:46608"/>
        <dbReference type="Rhea" id="RHEA-COMP:11060"/>
        <dbReference type="Rhea" id="RHEA-COMP:11605"/>
        <dbReference type="ChEBI" id="CHEBI:15378"/>
        <dbReference type="ChEBI" id="CHEBI:30013"/>
        <dbReference type="ChEBI" id="CHEBI:30616"/>
        <dbReference type="ChEBI" id="CHEBI:61977"/>
        <dbReference type="ChEBI" id="CHEBI:456216"/>
        <dbReference type="EC" id="2.7.11.1"/>
    </reaction>
</comment>
<dbReference type="InterPro" id="IPR003527">
    <property type="entry name" value="MAP_kinase_CS"/>
</dbReference>
<evidence type="ECO:0000256" key="8">
    <source>
        <dbReference type="PROSITE-ProRule" id="PRU10141"/>
    </source>
</evidence>
<comment type="cofactor">
    <cofactor evidence="10">
        <name>Mg(2+)</name>
        <dbReference type="ChEBI" id="CHEBI:18420"/>
    </cofactor>
</comment>
<comment type="activity regulation">
    <text evidence="10">Activated by threonine and tyrosine phosphorylation.</text>
</comment>
<dbReference type="Gene3D" id="1.10.510.10">
    <property type="entry name" value="Transferase(Phosphotransferase) domain 1"/>
    <property type="match status" value="2"/>
</dbReference>
<keyword evidence="4 10" id="KW-0418">Kinase</keyword>
<comment type="catalytic activity">
    <reaction evidence="7">
        <text>L-seryl-[protein] + ATP = O-phospho-L-seryl-[protein] + ADP + H(+)</text>
        <dbReference type="Rhea" id="RHEA:17989"/>
        <dbReference type="Rhea" id="RHEA-COMP:9863"/>
        <dbReference type="Rhea" id="RHEA-COMP:11604"/>
        <dbReference type="ChEBI" id="CHEBI:15378"/>
        <dbReference type="ChEBI" id="CHEBI:29999"/>
        <dbReference type="ChEBI" id="CHEBI:30616"/>
        <dbReference type="ChEBI" id="CHEBI:83421"/>
        <dbReference type="ChEBI" id="CHEBI:456216"/>
        <dbReference type="EC" id="2.7.11.1"/>
    </reaction>
</comment>
<dbReference type="PANTHER" id="PTHR24055">
    <property type="entry name" value="MITOGEN-ACTIVATED PROTEIN KINASE"/>
    <property type="match status" value="1"/>
</dbReference>
<dbReference type="SUPFAM" id="SSF56112">
    <property type="entry name" value="Protein kinase-like (PK-like)"/>
    <property type="match status" value="1"/>
</dbReference>
<dbReference type="GO" id="GO:0005524">
    <property type="term" value="F:ATP binding"/>
    <property type="evidence" value="ECO:0007669"/>
    <property type="project" value="UniProtKB-UniRule"/>
</dbReference>
<evidence type="ECO:0000256" key="6">
    <source>
        <dbReference type="ARBA" id="ARBA00047899"/>
    </source>
</evidence>
<comment type="caution">
    <text evidence="12">The sequence shown here is derived from an EMBL/GenBank/DDBJ whole genome shotgun (WGS) entry which is preliminary data.</text>
</comment>
<dbReference type="Gene3D" id="3.30.200.20">
    <property type="entry name" value="Phosphorylase Kinase, domain 1"/>
    <property type="match status" value="2"/>
</dbReference>
<evidence type="ECO:0000313" key="12">
    <source>
        <dbReference type="EMBL" id="CAI2361708.1"/>
    </source>
</evidence>
<dbReference type="InterPro" id="IPR008271">
    <property type="entry name" value="Ser/Thr_kinase_AS"/>
</dbReference>
<dbReference type="PROSITE" id="PS01351">
    <property type="entry name" value="MAPK"/>
    <property type="match status" value="1"/>
</dbReference>
<name>A0AAD1X3H7_EUPCR</name>
<keyword evidence="2 10" id="KW-0808">Transferase</keyword>
<keyword evidence="3 8" id="KW-0547">Nucleotide-binding</keyword>
<evidence type="ECO:0000256" key="10">
    <source>
        <dbReference type="RuleBase" id="RU361165"/>
    </source>
</evidence>
<feature type="domain" description="Protein kinase" evidence="11">
    <location>
        <begin position="47"/>
        <end position="450"/>
    </location>
</feature>
<dbReference type="GO" id="GO:0004707">
    <property type="term" value="F:MAP kinase activity"/>
    <property type="evidence" value="ECO:0007669"/>
    <property type="project" value="UniProtKB-EC"/>
</dbReference>
<evidence type="ECO:0000256" key="4">
    <source>
        <dbReference type="ARBA" id="ARBA00022777"/>
    </source>
</evidence>
<keyword evidence="1 9" id="KW-0723">Serine/threonine-protein kinase</keyword>
<dbReference type="PROSITE" id="PS00108">
    <property type="entry name" value="PROTEIN_KINASE_ST"/>
    <property type="match status" value="1"/>
</dbReference>
<evidence type="ECO:0000256" key="9">
    <source>
        <dbReference type="RuleBase" id="RU000304"/>
    </source>
</evidence>
<dbReference type="Proteomes" id="UP001295684">
    <property type="component" value="Unassembled WGS sequence"/>
</dbReference>
<evidence type="ECO:0000256" key="1">
    <source>
        <dbReference type="ARBA" id="ARBA00022527"/>
    </source>
</evidence>
<dbReference type="PROSITE" id="PS50011">
    <property type="entry name" value="PROTEIN_KINASE_DOM"/>
    <property type="match status" value="1"/>
</dbReference>
<dbReference type="CDD" id="cd07834">
    <property type="entry name" value="STKc_MAPK"/>
    <property type="match status" value="1"/>
</dbReference>
<evidence type="ECO:0000313" key="13">
    <source>
        <dbReference type="Proteomes" id="UP001295684"/>
    </source>
</evidence>
<dbReference type="SMART" id="SM00220">
    <property type="entry name" value="S_TKc"/>
    <property type="match status" value="1"/>
</dbReference>
<dbReference type="EC" id="2.7.11.24" evidence="10"/>
<organism evidence="12 13">
    <name type="scientific">Euplotes crassus</name>
    <dbReference type="NCBI Taxonomy" id="5936"/>
    <lineage>
        <taxon>Eukaryota</taxon>
        <taxon>Sar</taxon>
        <taxon>Alveolata</taxon>
        <taxon>Ciliophora</taxon>
        <taxon>Intramacronucleata</taxon>
        <taxon>Spirotrichea</taxon>
        <taxon>Hypotrichia</taxon>
        <taxon>Euplotida</taxon>
        <taxon>Euplotidae</taxon>
        <taxon>Moneuplotes</taxon>
    </lineage>
</organism>
<evidence type="ECO:0000256" key="2">
    <source>
        <dbReference type="ARBA" id="ARBA00022679"/>
    </source>
</evidence>
<comment type="catalytic activity">
    <reaction evidence="10">
        <text>L-threonyl-[protein] + ATP = O-phospho-L-threonyl-[protein] + ADP + H(+)</text>
        <dbReference type="Rhea" id="RHEA:46608"/>
        <dbReference type="Rhea" id="RHEA-COMP:11060"/>
        <dbReference type="Rhea" id="RHEA-COMP:11605"/>
        <dbReference type="ChEBI" id="CHEBI:15378"/>
        <dbReference type="ChEBI" id="CHEBI:30013"/>
        <dbReference type="ChEBI" id="CHEBI:30616"/>
        <dbReference type="ChEBI" id="CHEBI:61977"/>
        <dbReference type="ChEBI" id="CHEBI:456216"/>
        <dbReference type="EC" id="2.7.11.24"/>
    </reaction>
</comment>
<dbReference type="FunFam" id="3.30.200.20:FF:000046">
    <property type="entry name" value="Mitogen-activated protein kinase"/>
    <property type="match status" value="1"/>
</dbReference>
<dbReference type="InterPro" id="IPR000719">
    <property type="entry name" value="Prot_kinase_dom"/>
</dbReference>
<dbReference type="InterPro" id="IPR011009">
    <property type="entry name" value="Kinase-like_dom_sf"/>
</dbReference>
<evidence type="ECO:0000259" key="11">
    <source>
        <dbReference type="PROSITE" id="PS50011"/>
    </source>
</evidence>
<evidence type="ECO:0000256" key="5">
    <source>
        <dbReference type="ARBA" id="ARBA00022840"/>
    </source>
</evidence>
<evidence type="ECO:0000256" key="3">
    <source>
        <dbReference type="ARBA" id="ARBA00022741"/>
    </source>
</evidence>
<keyword evidence="5 8" id="KW-0067">ATP-binding</keyword>
<dbReference type="InterPro" id="IPR050117">
    <property type="entry name" value="MAPK"/>
</dbReference>
<reference evidence="12" key="1">
    <citation type="submission" date="2023-07" db="EMBL/GenBank/DDBJ databases">
        <authorList>
            <consortium name="AG Swart"/>
            <person name="Singh M."/>
            <person name="Singh A."/>
            <person name="Seah K."/>
            <person name="Emmerich C."/>
        </authorList>
    </citation>
    <scope>NUCLEOTIDE SEQUENCE</scope>
    <source>
        <strain evidence="12">DP1</strain>
    </source>
</reference>
<accession>A0AAD1X3H7</accession>
<gene>
    <name evidence="12" type="ORF">ECRASSUSDP1_LOCUS3020</name>
</gene>
<dbReference type="InterPro" id="IPR017441">
    <property type="entry name" value="Protein_kinase_ATP_BS"/>
</dbReference>
<feature type="binding site" evidence="8">
    <location>
        <position position="76"/>
    </location>
    <ligand>
        <name>ATP</name>
        <dbReference type="ChEBI" id="CHEBI:30616"/>
    </ligand>
</feature>
<proteinExistence type="inferred from homology"/>
<dbReference type="PROSITE" id="PS00107">
    <property type="entry name" value="PROTEIN_KINASE_ATP"/>
    <property type="match status" value="1"/>
</dbReference>
<evidence type="ECO:0000256" key="7">
    <source>
        <dbReference type="ARBA" id="ARBA00048679"/>
    </source>
</evidence>
<protein>
    <recommendedName>
        <fullName evidence="10">Mitogen-activated protein kinase</fullName>
        <ecNumber evidence="10">2.7.11.24</ecNumber>
    </recommendedName>
</protein>
<dbReference type="FunFam" id="1.10.510.10:FF:000405">
    <property type="entry name" value="Mitogen-activated protein kinase"/>
    <property type="match status" value="1"/>
</dbReference>